<keyword evidence="10 11" id="KW-0511">Multifunctional enzyme</keyword>
<evidence type="ECO:0000259" key="12">
    <source>
        <dbReference type="Pfam" id="PF00763"/>
    </source>
</evidence>
<dbReference type="Gene3D" id="3.40.50.720">
    <property type="entry name" value="NAD(P)-binding Rossmann-like Domain"/>
    <property type="match status" value="1"/>
</dbReference>
<dbReference type="GO" id="GO:0006164">
    <property type="term" value="P:purine nucleotide biosynthetic process"/>
    <property type="evidence" value="ECO:0007669"/>
    <property type="project" value="UniProtKB-KW"/>
</dbReference>
<evidence type="ECO:0000256" key="5">
    <source>
        <dbReference type="ARBA" id="ARBA00022801"/>
    </source>
</evidence>
<keyword evidence="3 11" id="KW-0554">One-carbon metabolism</keyword>
<dbReference type="FunFam" id="3.40.50.10860:FF:000005">
    <property type="entry name" value="C-1-tetrahydrofolate synthase, cytoplasmic, putative"/>
    <property type="match status" value="1"/>
</dbReference>
<evidence type="ECO:0000256" key="8">
    <source>
        <dbReference type="ARBA" id="ARBA00023102"/>
    </source>
</evidence>
<evidence type="ECO:0000256" key="4">
    <source>
        <dbReference type="ARBA" id="ARBA00022755"/>
    </source>
</evidence>
<dbReference type="GO" id="GO:0004488">
    <property type="term" value="F:methylenetetrahydrofolate dehydrogenase (NADP+) activity"/>
    <property type="evidence" value="ECO:0007669"/>
    <property type="project" value="UniProtKB-UniRule"/>
</dbReference>
<reference evidence="14 15" key="1">
    <citation type="journal article" date="2016" name="Nat. Commun.">
        <title>Thousands of microbial genomes shed light on interconnected biogeochemical processes in an aquifer system.</title>
        <authorList>
            <person name="Anantharaman K."/>
            <person name="Brown C.T."/>
            <person name="Hug L.A."/>
            <person name="Sharon I."/>
            <person name="Castelle C.J."/>
            <person name="Probst A.J."/>
            <person name="Thomas B.C."/>
            <person name="Singh A."/>
            <person name="Wilkins M.J."/>
            <person name="Karaoz U."/>
            <person name="Brodie E.L."/>
            <person name="Williams K.H."/>
            <person name="Hubbard S.S."/>
            <person name="Banfield J.F."/>
        </authorList>
    </citation>
    <scope>NUCLEOTIDE SEQUENCE [LARGE SCALE GENOMIC DNA]</scope>
</reference>
<evidence type="ECO:0000259" key="13">
    <source>
        <dbReference type="Pfam" id="PF02882"/>
    </source>
</evidence>
<dbReference type="UniPathway" id="UPA00193"/>
<keyword evidence="9 11" id="KW-0486">Methionine biosynthesis</keyword>
<dbReference type="EMBL" id="MFQB01000036">
    <property type="protein sequence ID" value="OGH66391.1"/>
    <property type="molecule type" value="Genomic_DNA"/>
</dbReference>
<evidence type="ECO:0000256" key="11">
    <source>
        <dbReference type="HAMAP-Rule" id="MF_01576"/>
    </source>
</evidence>
<comment type="caution">
    <text evidence="14">The sequence shown here is derived from an EMBL/GenBank/DDBJ whole genome shotgun (WGS) entry which is preliminary data.</text>
</comment>
<evidence type="ECO:0000313" key="14">
    <source>
        <dbReference type="EMBL" id="OGH66391.1"/>
    </source>
</evidence>
<dbReference type="GO" id="GO:0000105">
    <property type="term" value="P:L-histidine biosynthetic process"/>
    <property type="evidence" value="ECO:0007669"/>
    <property type="project" value="UniProtKB-KW"/>
</dbReference>
<organism evidence="14 15">
    <name type="scientific">Candidatus Magasanikbacteria bacterium RIFCSPHIGHO2_02_FULL_47_14</name>
    <dbReference type="NCBI Taxonomy" id="1798680"/>
    <lineage>
        <taxon>Bacteria</taxon>
        <taxon>Candidatus Magasanikiibacteriota</taxon>
    </lineage>
</organism>
<keyword evidence="11" id="KW-0028">Amino-acid biosynthesis</keyword>
<evidence type="ECO:0000256" key="10">
    <source>
        <dbReference type="ARBA" id="ARBA00023268"/>
    </source>
</evidence>
<comment type="catalytic activity">
    <reaction evidence="11">
        <text>(6R)-5,10-methylene-5,6,7,8-tetrahydrofolate + NADP(+) = (6R)-5,10-methenyltetrahydrofolate + NADPH</text>
        <dbReference type="Rhea" id="RHEA:22812"/>
        <dbReference type="ChEBI" id="CHEBI:15636"/>
        <dbReference type="ChEBI" id="CHEBI:57455"/>
        <dbReference type="ChEBI" id="CHEBI:57783"/>
        <dbReference type="ChEBI" id="CHEBI:58349"/>
        <dbReference type="EC" id="1.5.1.5"/>
    </reaction>
</comment>
<dbReference type="EC" id="3.5.4.9" evidence="11"/>
<keyword evidence="5 11" id="KW-0378">Hydrolase</keyword>
<dbReference type="Pfam" id="PF02882">
    <property type="entry name" value="THF_DHG_CYH_C"/>
    <property type="match status" value="1"/>
</dbReference>
<dbReference type="SUPFAM" id="SSF51735">
    <property type="entry name" value="NAD(P)-binding Rossmann-fold domains"/>
    <property type="match status" value="1"/>
</dbReference>
<keyword evidence="8 11" id="KW-0368">Histidine biosynthesis</keyword>
<evidence type="ECO:0000256" key="6">
    <source>
        <dbReference type="ARBA" id="ARBA00022857"/>
    </source>
</evidence>
<name>A0A1F6M408_9BACT</name>
<comment type="function">
    <text evidence="11">Catalyzes the oxidation of 5,10-methylenetetrahydrofolate to 5,10-methenyltetrahydrofolate and then the hydrolysis of 5,10-methenyltetrahydrofolate to 10-formyltetrahydrofolate.</text>
</comment>
<dbReference type="HAMAP" id="MF_01576">
    <property type="entry name" value="THF_DHG_CYH"/>
    <property type="match status" value="1"/>
</dbReference>
<dbReference type="GO" id="GO:0009086">
    <property type="term" value="P:methionine biosynthetic process"/>
    <property type="evidence" value="ECO:0007669"/>
    <property type="project" value="UniProtKB-KW"/>
</dbReference>
<comment type="catalytic activity">
    <reaction evidence="11">
        <text>(6R)-5,10-methenyltetrahydrofolate + H2O = (6R)-10-formyltetrahydrofolate + H(+)</text>
        <dbReference type="Rhea" id="RHEA:23700"/>
        <dbReference type="ChEBI" id="CHEBI:15377"/>
        <dbReference type="ChEBI" id="CHEBI:15378"/>
        <dbReference type="ChEBI" id="CHEBI:57455"/>
        <dbReference type="ChEBI" id="CHEBI:195366"/>
        <dbReference type="EC" id="3.5.4.9"/>
    </reaction>
</comment>
<dbReference type="PANTHER" id="PTHR48099">
    <property type="entry name" value="C-1-TETRAHYDROFOLATE SYNTHASE, CYTOPLASMIC-RELATED"/>
    <property type="match status" value="1"/>
</dbReference>
<comment type="pathway">
    <text evidence="1 11">One-carbon metabolism; tetrahydrofolate interconversion.</text>
</comment>
<protein>
    <recommendedName>
        <fullName evidence="11">Bifunctional protein FolD</fullName>
    </recommendedName>
    <domain>
        <recommendedName>
            <fullName evidence="11">Methylenetetrahydrofolate dehydrogenase</fullName>
            <ecNumber evidence="11">1.5.1.5</ecNumber>
        </recommendedName>
    </domain>
    <domain>
        <recommendedName>
            <fullName evidence="11">Methenyltetrahydrofolate cyclohydrolase</fullName>
            <ecNumber evidence="11">3.5.4.9</ecNumber>
        </recommendedName>
    </domain>
</protein>
<evidence type="ECO:0000256" key="9">
    <source>
        <dbReference type="ARBA" id="ARBA00023167"/>
    </source>
</evidence>
<feature type="domain" description="Tetrahydrofolate dehydrogenase/cyclohydrolase catalytic" evidence="12">
    <location>
        <begin position="5"/>
        <end position="119"/>
    </location>
</feature>
<dbReference type="Pfam" id="PF00763">
    <property type="entry name" value="THF_DHG_CYH"/>
    <property type="match status" value="1"/>
</dbReference>
<dbReference type="GO" id="GO:0005829">
    <property type="term" value="C:cytosol"/>
    <property type="evidence" value="ECO:0007669"/>
    <property type="project" value="TreeGrafter"/>
</dbReference>
<dbReference type="Proteomes" id="UP000176282">
    <property type="component" value="Unassembled WGS sequence"/>
</dbReference>
<dbReference type="Gene3D" id="3.40.50.10860">
    <property type="entry name" value="Leucine Dehydrogenase, chain A, domain 1"/>
    <property type="match status" value="1"/>
</dbReference>
<accession>A0A1F6M408</accession>
<feature type="binding site" evidence="11">
    <location>
        <position position="230"/>
    </location>
    <ligand>
        <name>NADP(+)</name>
        <dbReference type="ChEBI" id="CHEBI:58349"/>
    </ligand>
</feature>
<gene>
    <name evidence="11" type="primary">folD</name>
    <name evidence="14" type="ORF">A3J66_02930</name>
</gene>
<keyword evidence="6 11" id="KW-0521">NADP</keyword>
<feature type="binding site" evidence="11">
    <location>
        <begin position="164"/>
        <end position="166"/>
    </location>
    <ligand>
        <name>NADP(+)</name>
        <dbReference type="ChEBI" id="CHEBI:58349"/>
    </ligand>
</feature>
<dbReference type="InterPro" id="IPR020631">
    <property type="entry name" value="THF_DH/CycHdrlase_NAD-bd_dom"/>
</dbReference>
<dbReference type="InterPro" id="IPR036291">
    <property type="entry name" value="NAD(P)-bd_dom_sf"/>
</dbReference>
<dbReference type="GO" id="GO:0004477">
    <property type="term" value="F:methenyltetrahydrofolate cyclohydrolase activity"/>
    <property type="evidence" value="ECO:0007669"/>
    <property type="project" value="UniProtKB-UniRule"/>
</dbReference>
<evidence type="ECO:0000256" key="7">
    <source>
        <dbReference type="ARBA" id="ARBA00023002"/>
    </source>
</evidence>
<dbReference type="InterPro" id="IPR000672">
    <property type="entry name" value="THF_DH/CycHdrlase"/>
</dbReference>
<dbReference type="InterPro" id="IPR020630">
    <property type="entry name" value="THF_DH/CycHdrlase_cat_dom"/>
</dbReference>
<dbReference type="AlphaFoldDB" id="A0A1F6M408"/>
<dbReference type="SUPFAM" id="SSF53223">
    <property type="entry name" value="Aminoacid dehydrogenase-like, N-terminal domain"/>
    <property type="match status" value="1"/>
</dbReference>
<evidence type="ECO:0000256" key="2">
    <source>
        <dbReference type="ARBA" id="ARBA00011738"/>
    </source>
</evidence>
<dbReference type="PANTHER" id="PTHR48099:SF5">
    <property type="entry name" value="C-1-TETRAHYDROFOLATE SYNTHASE, CYTOPLASMIC"/>
    <property type="match status" value="1"/>
</dbReference>
<dbReference type="STRING" id="1798680.A3J66_02930"/>
<dbReference type="CDD" id="cd01080">
    <property type="entry name" value="NAD_bind_m-THF_DH_Cyclohyd"/>
    <property type="match status" value="1"/>
</dbReference>
<comment type="caution">
    <text evidence="11">Lacks conserved residue(s) required for the propagation of feature annotation.</text>
</comment>
<comment type="similarity">
    <text evidence="11">Belongs to the tetrahydrofolate dehydrogenase/cyclohydrolase family.</text>
</comment>
<feature type="domain" description="Tetrahydrofolate dehydrogenase/cyclohydrolase NAD(P)-binding" evidence="13">
    <location>
        <begin position="138"/>
        <end position="278"/>
    </location>
</feature>
<dbReference type="EC" id="1.5.1.5" evidence="11"/>
<evidence type="ECO:0000256" key="1">
    <source>
        <dbReference type="ARBA" id="ARBA00004777"/>
    </source>
</evidence>
<sequence length="280" mass="30255">MGKLLKGSDIAVRIDAETGRQVVRLKKKGVHPKLGVILVGNHKPSRLYVEKKKQAAEHLGIEFLLCHLPASTTQKNLMKKIRETQQTNGLTGLIIQLPLPPHIDTHTVVNTIDPSIDVDCLTDLNIGHLAMGRHYIAPPTAAAVFSLLSHIRQPLKGKNVTIIGTGPLVGKPIALMMMNMGASVTTCDMYTRDTVEKSLAADIIISGVGKKNIVTKEMVKKSAVVIGVGVEFAEKKVYGDIDVKRVLKIARFVTPTIGGVGPLTVSHLLQNTVVCAQHKV</sequence>
<proteinExistence type="inferred from homology"/>
<dbReference type="InterPro" id="IPR046346">
    <property type="entry name" value="Aminoacid_DH-like_N_sf"/>
</dbReference>
<evidence type="ECO:0000313" key="15">
    <source>
        <dbReference type="Proteomes" id="UP000176282"/>
    </source>
</evidence>
<keyword evidence="4 11" id="KW-0658">Purine biosynthesis</keyword>
<keyword evidence="7 11" id="KW-0560">Oxidoreductase</keyword>
<comment type="subunit">
    <text evidence="2 11">Homodimer.</text>
</comment>
<evidence type="ECO:0000256" key="3">
    <source>
        <dbReference type="ARBA" id="ARBA00022563"/>
    </source>
</evidence>
<dbReference type="GO" id="GO:0035999">
    <property type="term" value="P:tetrahydrofolate interconversion"/>
    <property type="evidence" value="ECO:0007669"/>
    <property type="project" value="UniProtKB-UniRule"/>
</dbReference>
<dbReference type="PRINTS" id="PR00085">
    <property type="entry name" value="THFDHDRGNASE"/>
</dbReference>